<dbReference type="PANTHER" id="PTHR47080:SF1">
    <property type="entry name" value="CHROMOSOME 16 OPEN READING FRAME 96"/>
    <property type="match status" value="1"/>
</dbReference>
<sequence>MAQSSTIITLSQMCDAALNTPELGIVNFSLLRTLLQVIIKQLNFSETKVEYRGLDSERIQAFMEKAQPATHLYTEYSVTGSKDIPEPDDNTVVLVTTSRSSATPQFTVTMSADYIDRMEKSIKKLQSKVKELEELPGNMKLYEALEKQEGTPILDMFQILNLQKRMDAVDGSIEKLASMLEGAAKSQSLQLVRDSPEVDSGALADLERRIKQLEDQIGRRSTKTTRRSKEALTKQPTKASSKETASEKERTSLPLSDEEIFTAIKDLEKEVNAIKEVLYTGRGGEVGQIDPKSPKDDYEIPSYQLTPVADAQPVEIRIKNLEFKNTEFIEQMNSLDSGFSRLVNAMQGRLDELEKDMGEILERIHLIPSTGEAVDASTNIEAIKRQLNSLEIDFENVIENIKKMTEEKASKDHAIDVLIEQIELLKTIKADREDLEDALADKADACQINRKVSYEQFDQAYGDINRNLEEALNKITQQENLWTQTLMNIQGEVTGKMDKNELTPLREFINNKLKTLQDKFKALSAMKKDQEAAGTKMRFLRNVNCISCDKDVVMRRDIDPSMYPKPYSLPPTKSMGPYLAYELDQLRKQQKCVPSTKNMSVFENALQTSRSAKSPDHVCNRYCGGSHTVTTPQQRVTRLGHFMEQWGPEIAPVIDATVRGTDGKMYKARNDEHLKKLASEKPPSSHGESPPAIIVSEHASASTTKTSLINNQEPEPLETAERPALPEIKPKHGVRISAVVEGVYEEFEKNLMEKTTSSKTEEL</sequence>
<feature type="coiled-coil region" evidence="1">
    <location>
        <begin position="343"/>
        <end position="481"/>
    </location>
</feature>
<keyword evidence="1" id="KW-0175">Coiled coil</keyword>
<accession>A0ABM5JJZ0</accession>
<dbReference type="GeneID" id="126879240"/>
<feature type="domain" description="DUF4795" evidence="3">
    <location>
        <begin position="378"/>
        <end position="578"/>
    </location>
</feature>
<feature type="region of interest" description="Disordered" evidence="2">
    <location>
        <begin position="700"/>
        <end position="730"/>
    </location>
</feature>
<dbReference type="Proteomes" id="UP001652700">
    <property type="component" value="Unplaced"/>
</dbReference>
<keyword evidence="5" id="KW-1185">Reference proteome</keyword>
<feature type="compositionally biased region" description="Polar residues" evidence="2">
    <location>
        <begin position="700"/>
        <end position="713"/>
    </location>
</feature>
<feature type="coiled-coil region" evidence="1">
    <location>
        <begin position="506"/>
        <end position="533"/>
    </location>
</feature>
<feature type="compositionally biased region" description="Basic and acidic residues" evidence="2">
    <location>
        <begin position="240"/>
        <end position="251"/>
    </location>
</feature>
<evidence type="ECO:0000313" key="5">
    <source>
        <dbReference type="Proteomes" id="UP001652700"/>
    </source>
</evidence>
<dbReference type="Pfam" id="PF16043">
    <property type="entry name" value="DUF4795"/>
    <property type="match status" value="1"/>
</dbReference>
<protein>
    <recommendedName>
        <fullName evidence="3">DUF4795 domain-containing protein</fullName>
    </recommendedName>
</protein>
<evidence type="ECO:0000313" key="4">
    <source>
        <dbReference type="EnsemblMetazoa" id="XP_050498250.1"/>
    </source>
</evidence>
<evidence type="ECO:0000256" key="1">
    <source>
        <dbReference type="SAM" id="Coils"/>
    </source>
</evidence>
<evidence type="ECO:0000256" key="2">
    <source>
        <dbReference type="SAM" id="MobiDB-lite"/>
    </source>
</evidence>
<feature type="region of interest" description="Disordered" evidence="2">
    <location>
        <begin position="214"/>
        <end position="253"/>
    </location>
</feature>
<dbReference type="PANTHER" id="PTHR47080">
    <property type="entry name" value="CHROMOSOME 16 OPEN READING FRAME 96"/>
    <property type="match status" value="1"/>
</dbReference>
<name>A0ABM5JJZ0_DIAVI</name>
<organism evidence="4 5">
    <name type="scientific">Diabrotica virgifera virgifera</name>
    <name type="common">western corn rootworm</name>
    <dbReference type="NCBI Taxonomy" id="50390"/>
    <lineage>
        <taxon>Eukaryota</taxon>
        <taxon>Metazoa</taxon>
        <taxon>Ecdysozoa</taxon>
        <taxon>Arthropoda</taxon>
        <taxon>Hexapoda</taxon>
        <taxon>Insecta</taxon>
        <taxon>Pterygota</taxon>
        <taxon>Neoptera</taxon>
        <taxon>Endopterygota</taxon>
        <taxon>Coleoptera</taxon>
        <taxon>Polyphaga</taxon>
        <taxon>Cucujiformia</taxon>
        <taxon>Chrysomeloidea</taxon>
        <taxon>Chrysomelidae</taxon>
        <taxon>Galerucinae</taxon>
        <taxon>Diabroticina</taxon>
        <taxon>Diabroticites</taxon>
        <taxon>Diabrotica</taxon>
    </lineage>
</organism>
<proteinExistence type="predicted"/>
<dbReference type="InterPro" id="IPR032013">
    <property type="entry name" value="DUF4795"/>
</dbReference>
<evidence type="ECO:0000259" key="3">
    <source>
        <dbReference type="Pfam" id="PF16043"/>
    </source>
</evidence>
<dbReference type="EnsemblMetazoa" id="XM_050642293.1">
    <property type="protein sequence ID" value="XP_050498250.1"/>
    <property type="gene ID" value="LOC126879240"/>
</dbReference>
<reference evidence="4" key="1">
    <citation type="submission" date="2025-05" db="UniProtKB">
        <authorList>
            <consortium name="EnsemblMetazoa"/>
        </authorList>
    </citation>
    <scope>IDENTIFICATION</scope>
</reference>
<dbReference type="RefSeq" id="XP_050498250.1">
    <property type="nucleotide sequence ID" value="XM_050642293.1"/>
</dbReference>